<dbReference type="AlphaFoldDB" id="A0A3N0CE46"/>
<dbReference type="Gene3D" id="1.20.1740.10">
    <property type="entry name" value="Amino acid/polyamine transporter I"/>
    <property type="match status" value="1"/>
</dbReference>
<proteinExistence type="predicted"/>
<feature type="transmembrane region" description="Helical" evidence="6">
    <location>
        <begin position="213"/>
        <end position="233"/>
    </location>
</feature>
<evidence type="ECO:0000313" key="7">
    <source>
        <dbReference type="EMBL" id="RNL61724.1"/>
    </source>
</evidence>
<gene>
    <name evidence="7" type="ORF">D7003_01135</name>
</gene>
<dbReference type="Pfam" id="PF13520">
    <property type="entry name" value="AA_permease_2"/>
    <property type="match status" value="1"/>
</dbReference>
<evidence type="ECO:0000313" key="8">
    <source>
        <dbReference type="Proteomes" id="UP000273807"/>
    </source>
</evidence>
<feature type="transmembrane region" description="Helical" evidence="6">
    <location>
        <begin position="21"/>
        <end position="39"/>
    </location>
</feature>
<feature type="transmembrane region" description="Helical" evidence="6">
    <location>
        <begin position="107"/>
        <end position="130"/>
    </location>
</feature>
<comment type="caution">
    <text evidence="7">The sequence shown here is derived from an EMBL/GenBank/DDBJ whole genome shotgun (WGS) entry which is preliminary data.</text>
</comment>
<keyword evidence="8" id="KW-1185">Reference proteome</keyword>
<evidence type="ECO:0000256" key="3">
    <source>
        <dbReference type="ARBA" id="ARBA00022692"/>
    </source>
</evidence>
<dbReference type="Proteomes" id="UP000273807">
    <property type="component" value="Unassembled WGS sequence"/>
</dbReference>
<evidence type="ECO:0000256" key="4">
    <source>
        <dbReference type="ARBA" id="ARBA00022989"/>
    </source>
</evidence>
<feature type="transmembrane region" description="Helical" evidence="6">
    <location>
        <begin position="296"/>
        <end position="322"/>
    </location>
</feature>
<dbReference type="PANTHER" id="PTHR42770:SF11">
    <property type="entry name" value="INNER MEMBRANE TRANSPORT PROTEIN YBAT"/>
    <property type="match status" value="1"/>
</dbReference>
<dbReference type="EMBL" id="RBED01000011">
    <property type="protein sequence ID" value="RNL61724.1"/>
    <property type="molecule type" value="Genomic_DNA"/>
</dbReference>
<keyword evidence="4 6" id="KW-1133">Transmembrane helix</keyword>
<feature type="transmembrane region" description="Helical" evidence="6">
    <location>
        <begin position="142"/>
        <end position="162"/>
    </location>
</feature>
<sequence>MSEDRSTGDDNLKRSINWKQGMAIALGVPLLILPSLGYLPMYVSAAAILIWGFSVIQGFMQSTAYAEMATTFPKASGLPGFAQHVFRTENYKGKYDKGKLIGGFTAWSYWFGWSPILAIFAIMVGGYLHGLFPALGETFTEYQLSLISGLVIFTGLFVVNWFGLKDGAILGYILAAVSLIPLVILAVAPFATGHVQLANITDSWWPTDWAWDMHHILILFGVFAIAQWSACAWETAAIYGPEYKNPSKDVPKALFACGIICFVLYILVQSAVIGVLGVDGVMAEPVSPLIPVAQAVFGEAGSMITIIMLIFAMILIIQTAYLGSSRAMHSMATEGNLPRIFGKTNRQGTPFVAMVVIGLFNLVLISMGNAAAILAASAIGYTCANGISLFAYVRAKKHPAFADLERPFKAPKGWKNVAMTFGLFNVPLCLVGVVYLNSLEIGWTSTWVGFFVLSLYIPIWLYSQHETRRFNSKAAAARPADHDDADLVDASA</sequence>
<evidence type="ECO:0000256" key="5">
    <source>
        <dbReference type="ARBA" id="ARBA00023136"/>
    </source>
</evidence>
<name>A0A3N0CE46_9MICC</name>
<evidence type="ECO:0000256" key="2">
    <source>
        <dbReference type="ARBA" id="ARBA00022475"/>
    </source>
</evidence>
<dbReference type="GO" id="GO:0022857">
    <property type="term" value="F:transmembrane transporter activity"/>
    <property type="evidence" value="ECO:0007669"/>
    <property type="project" value="InterPro"/>
</dbReference>
<feature type="transmembrane region" description="Helical" evidence="6">
    <location>
        <begin position="348"/>
        <end position="367"/>
    </location>
</feature>
<keyword evidence="3 6" id="KW-0812">Transmembrane</keyword>
<dbReference type="RefSeq" id="WP_123253681.1">
    <property type="nucleotide sequence ID" value="NZ_RBED01000011.1"/>
</dbReference>
<dbReference type="InterPro" id="IPR002293">
    <property type="entry name" value="AA/rel_permease1"/>
</dbReference>
<dbReference type="GO" id="GO:0005886">
    <property type="term" value="C:plasma membrane"/>
    <property type="evidence" value="ECO:0007669"/>
    <property type="project" value="UniProtKB-SubCell"/>
</dbReference>
<feature type="transmembrane region" description="Helical" evidence="6">
    <location>
        <begin position="253"/>
        <end position="276"/>
    </location>
</feature>
<feature type="transmembrane region" description="Helical" evidence="6">
    <location>
        <begin position="441"/>
        <end position="463"/>
    </location>
</feature>
<accession>A0A3N0CE46</accession>
<keyword evidence="5 6" id="KW-0472">Membrane</keyword>
<feature type="transmembrane region" description="Helical" evidence="6">
    <location>
        <begin position="169"/>
        <end position="193"/>
    </location>
</feature>
<organism evidence="7 8">
    <name type="scientific">Arthrobacter oryzae</name>
    <dbReference type="NCBI Taxonomy" id="409290"/>
    <lineage>
        <taxon>Bacteria</taxon>
        <taxon>Bacillati</taxon>
        <taxon>Actinomycetota</taxon>
        <taxon>Actinomycetes</taxon>
        <taxon>Micrococcales</taxon>
        <taxon>Micrococcaceae</taxon>
        <taxon>Arthrobacter</taxon>
    </lineage>
</organism>
<comment type="subcellular location">
    <subcellularLocation>
        <location evidence="1">Cell membrane</location>
        <topology evidence="1">Multi-pass membrane protein</topology>
    </subcellularLocation>
</comment>
<feature type="transmembrane region" description="Helical" evidence="6">
    <location>
        <begin position="414"/>
        <end position="435"/>
    </location>
</feature>
<dbReference type="PIRSF" id="PIRSF006060">
    <property type="entry name" value="AA_transporter"/>
    <property type="match status" value="1"/>
</dbReference>
<feature type="transmembrane region" description="Helical" evidence="6">
    <location>
        <begin position="373"/>
        <end position="393"/>
    </location>
</feature>
<dbReference type="PANTHER" id="PTHR42770">
    <property type="entry name" value="AMINO ACID TRANSPORTER-RELATED"/>
    <property type="match status" value="1"/>
</dbReference>
<reference evidence="7 8" key="1">
    <citation type="submission" date="2018-10" db="EMBL/GenBank/DDBJ databases">
        <title>Genome sequencing of Arthrobacter oryzae TNB02.</title>
        <authorList>
            <person name="Cho Y.-J."/>
            <person name="Cho A."/>
            <person name="Kim O.-S."/>
        </authorList>
    </citation>
    <scope>NUCLEOTIDE SEQUENCE [LARGE SCALE GENOMIC DNA]</scope>
    <source>
        <strain evidence="7 8">TNB02</strain>
    </source>
</reference>
<dbReference type="InterPro" id="IPR050367">
    <property type="entry name" value="APC_superfamily"/>
</dbReference>
<feature type="transmembrane region" description="Helical" evidence="6">
    <location>
        <begin position="45"/>
        <end position="66"/>
    </location>
</feature>
<protein>
    <submittedName>
        <fullName evidence="7">APC family permease</fullName>
    </submittedName>
</protein>
<dbReference type="OrthoDB" id="9762947at2"/>
<keyword evidence="2" id="KW-1003">Cell membrane</keyword>
<evidence type="ECO:0000256" key="6">
    <source>
        <dbReference type="SAM" id="Phobius"/>
    </source>
</evidence>
<evidence type="ECO:0000256" key="1">
    <source>
        <dbReference type="ARBA" id="ARBA00004651"/>
    </source>
</evidence>